<dbReference type="PANTHER" id="PTHR30435">
    <property type="entry name" value="FLAGELLAR PROTEIN"/>
    <property type="match status" value="1"/>
</dbReference>
<dbReference type="Pfam" id="PF06429">
    <property type="entry name" value="Flg_bbr_C"/>
    <property type="match status" value="1"/>
</dbReference>
<evidence type="ECO:0000256" key="3">
    <source>
        <dbReference type="ARBA" id="ARBA00023143"/>
    </source>
</evidence>
<dbReference type="InterPro" id="IPR001444">
    <property type="entry name" value="Flag_bb_rod_N"/>
</dbReference>
<dbReference type="GO" id="GO:0009425">
    <property type="term" value="C:bacterial-type flagellum basal body"/>
    <property type="evidence" value="ECO:0007669"/>
    <property type="project" value="UniProtKB-SubCell"/>
</dbReference>
<keyword evidence="8" id="KW-0282">Flagellum</keyword>
<evidence type="ECO:0000256" key="2">
    <source>
        <dbReference type="ARBA" id="ARBA00009677"/>
    </source>
</evidence>
<evidence type="ECO:0000256" key="4">
    <source>
        <dbReference type="RuleBase" id="RU362116"/>
    </source>
</evidence>
<dbReference type="Pfam" id="PF22692">
    <property type="entry name" value="LlgE_F_G_D1"/>
    <property type="match status" value="1"/>
</dbReference>
<dbReference type="NCBIfam" id="TIGR03506">
    <property type="entry name" value="FlgEFG_subfam"/>
    <property type="match status" value="2"/>
</dbReference>
<sequence>MLRSLFSGVSGMKSQQTKLDVIGNNIANVNTTSFKSARVTFKDMLSQTLQGASAPAGGKGGTNPKQAGLGVSVAAIDTNMTQGALQPTGRATDLAIEGNGFFIVSDGIEKRYTRDGAFSIDKDGYLITSEGLHVMGFRNDNIDDEIAEDNIPTLSNEDEFDNTDFNNIQNIRIPLKAVVGDGEIKLTSIGIDKDGMVKAIYGDTTVKIGQIVTANFQNPVGLYKNGGNTYSASSNSGEPQLGLAASSGYGTIQQGILEMSNVDLANEFTEMIITSRAFQANSRTITTSDEILQELLNLKR</sequence>
<keyword evidence="9" id="KW-1185">Reference proteome</keyword>
<name>A0A1T4XBR9_9CLOT</name>
<evidence type="ECO:0000259" key="5">
    <source>
        <dbReference type="Pfam" id="PF00460"/>
    </source>
</evidence>
<dbReference type="InterPro" id="IPR053967">
    <property type="entry name" value="LlgE_F_G-like_D1"/>
</dbReference>
<comment type="subcellular location">
    <subcellularLocation>
        <location evidence="1 4">Bacterial flagellum basal body</location>
    </subcellularLocation>
</comment>
<dbReference type="Pfam" id="PF00460">
    <property type="entry name" value="Flg_bb_rod"/>
    <property type="match status" value="1"/>
</dbReference>
<dbReference type="InterPro" id="IPR020013">
    <property type="entry name" value="Flagellar_FlgE/F/G"/>
</dbReference>
<dbReference type="InterPro" id="IPR019776">
    <property type="entry name" value="Flagellar_basal_body_rod_CS"/>
</dbReference>
<dbReference type="GO" id="GO:0071978">
    <property type="term" value="P:bacterial-type flagellum-dependent swarming motility"/>
    <property type="evidence" value="ECO:0007669"/>
    <property type="project" value="TreeGrafter"/>
</dbReference>
<dbReference type="RefSeq" id="WP_078696231.1">
    <property type="nucleotide sequence ID" value="NZ_FUYH01000007.1"/>
</dbReference>
<evidence type="ECO:0000313" key="9">
    <source>
        <dbReference type="Proteomes" id="UP000190105"/>
    </source>
</evidence>
<dbReference type="PANTHER" id="PTHR30435:SF1">
    <property type="entry name" value="FLAGELLAR HOOK PROTEIN FLGE"/>
    <property type="match status" value="1"/>
</dbReference>
<dbReference type="AlphaFoldDB" id="A0A1T4XBR9"/>
<evidence type="ECO:0000259" key="7">
    <source>
        <dbReference type="Pfam" id="PF22692"/>
    </source>
</evidence>
<comment type="similarity">
    <text evidence="2 4">Belongs to the flagella basal body rod proteins family.</text>
</comment>
<dbReference type="SUPFAM" id="SSF117143">
    <property type="entry name" value="Flagellar hook protein flgE"/>
    <property type="match status" value="1"/>
</dbReference>
<feature type="domain" description="Flagellar hook protein FlgE/F/G-like D1" evidence="7">
    <location>
        <begin position="95"/>
        <end position="199"/>
    </location>
</feature>
<evidence type="ECO:0000256" key="1">
    <source>
        <dbReference type="ARBA" id="ARBA00004117"/>
    </source>
</evidence>
<keyword evidence="8" id="KW-0969">Cilium</keyword>
<evidence type="ECO:0000313" key="8">
    <source>
        <dbReference type="EMBL" id="SKA86401.1"/>
    </source>
</evidence>
<organism evidence="8 9">
    <name type="scientific">Caloramator quimbayensis</name>
    <dbReference type="NCBI Taxonomy" id="1147123"/>
    <lineage>
        <taxon>Bacteria</taxon>
        <taxon>Bacillati</taxon>
        <taxon>Bacillota</taxon>
        <taxon>Clostridia</taxon>
        <taxon>Eubacteriales</taxon>
        <taxon>Clostridiaceae</taxon>
        <taxon>Caloramator</taxon>
    </lineage>
</organism>
<accession>A0A1T4XBR9</accession>
<keyword evidence="3 4" id="KW-0975">Bacterial flagellum</keyword>
<dbReference type="Proteomes" id="UP000190105">
    <property type="component" value="Unassembled WGS sequence"/>
</dbReference>
<evidence type="ECO:0000259" key="6">
    <source>
        <dbReference type="Pfam" id="PF06429"/>
    </source>
</evidence>
<dbReference type="OrthoDB" id="9804559at2"/>
<feature type="domain" description="Flagellar basal-body/hook protein C-terminal" evidence="6">
    <location>
        <begin position="253"/>
        <end position="298"/>
    </location>
</feature>
<dbReference type="InterPro" id="IPR037925">
    <property type="entry name" value="FlgE/F/G-like"/>
</dbReference>
<feature type="domain" description="Flagellar basal body rod protein N-terminal" evidence="5">
    <location>
        <begin position="8"/>
        <end position="35"/>
    </location>
</feature>
<dbReference type="InterPro" id="IPR010930">
    <property type="entry name" value="Flg_bb/hook_C_dom"/>
</dbReference>
<dbReference type="EMBL" id="FUYH01000007">
    <property type="protein sequence ID" value="SKA86401.1"/>
    <property type="molecule type" value="Genomic_DNA"/>
</dbReference>
<comment type="function">
    <text evidence="4">A flexible structure which links the flagellar filament to the drive apparatus in the basal body.</text>
</comment>
<dbReference type="PROSITE" id="PS00588">
    <property type="entry name" value="FLAGELLA_BB_ROD"/>
    <property type="match status" value="1"/>
</dbReference>
<dbReference type="STRING" id="1147123.SAMN05443428_10781"/>
<proteinExistence type="inferred from homology"/>
<keyword evidence="8" id="KW-0966">Cell projection</keyword>
<reference evidence="9" key="1">
    <citation type="submission" date="2017-02" db="EMBL/GenBank/DDBJ databases">
        <authorList>
            <person name="Varghese N."/>
            <person name="Submissions S."/>
        </authorList>
    </citation>
    <scope>NUCLEOTIDE SEQUENCE [LARGE SCALE GENOMIC DNA]</scope>
    <source>
        <strain evidence="9">USBA 833</strain>
    </source>
</reference>
<gene>
    <name evidence="8" type="ORF">SAMN05443428_10781</name>
</gene>
<dbReference type="GO" id="GO:0005829">
    <property type="term" value="C:cytosol"/>
    <property type="evidence" value="ECO:0007669"/>
    <property type="project" value="TreeGrafter"/>
</dbReference>
<protein>
    <recommendedName>
        <fullName evidence="4">Flagellar hook protein FlgE</fullName>
    </recommendedName>
</protein>
<dbReference type="GO" id="GO:0009424">
    <property type="term" value="C:bacterial-type flagellum hook"/>
    <property type="evidence" value="ECO:0007669"/>
    <property type="project" value="TreeGrafter"/>
</dbReference>